<reference evidence="4 5" key="1">
    <citation type="submission" date="2020-04" db="EMBL/GenBank/DDBJ databases">
        <authorList>
            <person name="Zheng R.K."/>
            <person name="Sun C.M."/>
        </authorList>
    </citation>
    <scope>NUCLEOTIDE SEQUENCE [LARGE SCALE GENOMIC DNA]</scope>
    <source>
        <strain evidence="5">zrk29</strain>
    </source>
</reference>
<dbReference type="KEGG" id="tbk:HF295_04165"/>
<dbReference type="InterPro" id="IPR009057">
    <property type="entry name" value="Homeodomain-like_sf"/>
</dbReference>
<dbReference type="Proteomes" id="UP000512167">
    <property type="component" value="Chromosome"/>
</dbReference>
<dbReference type="PANTHER" id="PTHR43479">
    <property type="entry name" value="ACREF/ENVCD OPERON REPRESSOR-RELATED"/>
    <property type="match status" value="1"/>
</dbReference>
<dbReference type="GO" id="GO:0003677">
    <property type="term" value="F:DNA binding"/>
    <property type="evidence" value="ECO:0007669"/>
    <property type="project" value="UniProtKB-UniRule"/>
</dbReference>
<evidence type="ECO:0000259" key="3">
    <source>
        <dbReference type="PROSITE" id="PS50977"/>
    </source>
</evidence>
<evidence type="ECO:0000256" key="1">
    <source>
        <dbReference type="ARBA" id="ARBA00023125"/>
    </source>
</evidence>
<dbReference type="SUPFAM" id="SSF46689">
    <property type="entry name" value="Homeodomain-like"/>
    <property type="match status" value="1"/>
</dbReference>
<organism evidence="4 5">
    <name type="scientific">Hujiaoplasma nucleasis</name>
    <dbReference type="NCBI Taxonomy" id="2725268"/>
    <lineage>
        <taxon>Bacteria</taxon>
        <taxon>Bacillati</taxon>
        <taxon>Mycoplasmatota</taxon>
        <taxon>Mollicutes</taxon>
        <taxon>Candidatus Izemoplasmatales</taxon>
        <taxon>Hujiaoplasmataceae</taxon>
        <taxon>Hujiaoplasma</taxon>
    </lineage>
</organism>
<dbReference type="RefSeq" id="WP_312030920.1">
    <property type="nucleotide sequence ID" value="NZ_CP051151.1"/>
</dbReference>
<dbReference type="Gene3D" id="1.10.357.10">
    <property type="entry name" value="Tetracycline Repressor, domain 2"/>
    <property type="match status" value="1"/>
</dbReference>
<feature type="domain" description="HTH tetR-type" evidence="3">
    <location>
        <begin position="14"/>
        <end position="74"/>
    </location>
</feature>
<name>A0A7L6N6B1_9MOLU</name>
<dbReference type="AlphaFoldDB" id="A0A7L6N6B1"/>
<keyword evidence="5" id="KW-1185">Reference proteome</keyword>
<dbReference type="PANTHER" id="PTHR43479:SF11">
    <property type="entry name" value="ACREF_ENVCD OPERON REPRESSOR-RELATED"/>
    <property type="match status" value="1"/>
</dbReference>
<protein>
    <submittedName>
        <fullName evidence="4">TetR/AcrR family transcriptional regulator</fullName>
    </submittedName>
</protein>
<evidence type="ECO:0000256" key="2">
    <source>
        <dbReference type="PROSITE-ProRule" id="PRU00335"/>
    </source>
</evidence>
<dbReference type="InterPro" id="IPR001647">
    <property type="entry name" value="HTH_TetR"/>
</dbReference>
<feature type="DNA-binding region" description="H-T-H motif" evidence="2">
    <location>
        <begin position="37"/>
        <end position="56"/>
    </location>
</feature>
<evidence type="ECO:0000313" key="4">
    <source>
        <dbReference type="EMBL" id="QLY40099.1"/>
    </source>
</evidence>
<dbReference type="EMBL" id="CP051151">
    <property type="protein sequence ID" value="QLY40099.1"/>
    <property type="molecule type" value="Genomic_DNA"/>
</dbReference>
<dbReference type="Pfam" id="PF00440">
    <property type="entry name" value="TetR_N"/>
    <property type="match status" value="1"/>
</dbReference>
<sequence>MKETFRRAKTKVGEKSFNKIIKAGKQLFAKSGYHSTSINDIIAKANVAVGTYYIYFNSKLALYHYLLDEYQEKIRQAARIATKDLTSRKDIERAGLKAFIMYVIKEPLAYKLIWESLFVDQKLFIDYYSTFSKSYVQNLQKYGDVREDIDLETVSYILMGIANFVGLQILFKNKANEKDVDFVVEESMKLLDKGLFK</sequence>
<proteinExistence type="predicted"/>
<dbReference type="PROSITE" id="PS50977">
    <property type="entry name" value="HTH_TETR_2"/>
    <property type="match status" value="1"/>
</dbReference>
<gene>
    <name evidence="4" type="ORF">HF295_04165</name>
</gene>
<evidence type="ECO:0000313" key="5">
    <source>
        <dbReference type="Proteomes" id="UP000512167"/>
    </source>
</evidence>
<dbReference type="PRINTS" id="PR00455">
    <property type="entry name" value="HTHTETR"/>
</dbReference>
<keyword evidence="1 2" id="KW-0238">DNA-binding</keyword>
<accession>A0A7L6N6B1</accession>
<dbReference type="InterPro" id="IPR050624">
    <property type="entry name" value="HTH-type_Tx_Regulator"/>
</dbReference>